<dbReference type="AlphaFoldDB" id="A0A9D3AJD7"/>
<accession>A0A9D3AJD7</accession>
<dbReference type="SUPFAM" id="SSF158560">
    <property type="entry name" value="BH3980-like"/>
    <property type="match status" value="1"/>
</dbReference>
<evidence type="ECO:0000256" key="1">
    <source>
        <dbReference type="SAM" id="Phobius"/>
    </source>
</evidence>
<keyword evidence="1" id="KW-0472">Membrane</keyword>
<gene>
    <name evidence="2" type="ORF">K8V39_05240</name>
</gene>
<organism evidence="2 3">
    <name type="scientific">Merdimonas faecis</name>
    <dbReference type="NCBI Taxonomy" id="1653435"/>
    <lineage>
        <taxon>Bacteria</taxon>
        <taxon>Bacillati</taxon>
        <taxon>Bacillota</taxon>
        <taxon>Clostridia</taxon>
        <taxon>Lachnospirales</taxon>
        <taxon>Lachnospiraceae</taxon>
        <taxon>Merdimonas</taxon>
    </lineage>
</organism>
<reference evidence="2" key="2">
    <citation type="submission" date="2021-09" db="EMBL/GenBank/DDBJ databases">
        <authorList>
            <person name="Gilroy R."/>
        </authorList>
    </citation>
    <scope>NUCLEOTIDE SEQUENCE</scope>
    <source>
        <strain evidence="2">USAMLcec4-12693</strain>
    </source>
</reference>
<protein>
    <submittedName>
        <fullName evidence="2">Uncharacterized protein</fullName>
    </submittedName>
</protein>
<sequence>MTANTQDLRNTLEAQNFQDEQSLNKENRKTLHKMMKYVRTFPLKSIEIEQIRRDLTGMAIEAQQRGTSLQAMLGENPRKFCDEIIYSIGGIKAPGGRKLLHIAGCYYQIIGAMSIVCDLISIFALLIIAAGSLLNTGEPDLRIMDLLSVFWSLAIAIFHYTAGKRAYQYANDITKTKFALRWGIGAFVFDFIVNLSFFIETATTPSLPLSLILLSGMLSMLFLIFPILYVVGAYRNRPHSGTP</sequence>
<evidence type="ECO:0000313" key="3">
    <source>
        <dbReference type="Proteomes" id="UP000813420"/>
    </source>
</evidence>
<reference evidence="2" key="1">
    <citation type="journal article" date="2021" name="PeerJ">
        <title>Extensive microbial diversity within the chicken gut microbiome revealed by metagenomics and culture.</title>
        <authorList>
            <person name="Gilroy R."/>
            <person name="Ravi A."/>
            <person name="Getino M."/>
            <person name="Pursley I."/>
            <person name="Horton D.L."/>
            <person name="Alikhan N.F."/>
            <person name="Baker D."/>
            <person name="Gharbi K."/>
            <person name="Hall N."/>
            <person name="Watson M."/>
            <person name="Adriaenssens E.M."/>
            <person name="Foster-Nyarko E."/>
            <person name="Jarju S."/>
            <person name="Secka A."/>
            <person name="Antonio M."/>
            <person name="Oren A."/>
            <person name="Chaudhuri R.R."/>
            <person name="La Ragione R."/>
            <person name="Hildebrand F."/>
            <person name="Pallen M.J."/>
        </authorList>
    </citation>
    <scope>NUCLEOTIDE SEQUENCE</scope>
    <source>
        <strain evidence="2">USAMLcec4-12693</strain>
    </source>
</reference>
<evidence type="ECO:0000313" key="2">
    <source>
        <dbReference type="EMBL" id="HJH49651.1"/>
    </source>
</evidence>
<feature type="transmembrane region" description="Helical" evidence="1">
    <location>
        <begin position="179"/>
        <end position="199"/>
    </location>
</feature>
<proteinExistence type="predicted"/>
<feature type="transmembrane region" description="Helical" evidence="1">
    <location>
        <begin position="141"/>
        <end position="158"/>
    </location>
</feature>
<keyword evidence="1" id="KW-1133">Transmembrane helix</keyword>
<dbReference type="Proteomes" id="UP000813420">
    <property type="component" value="Unassembled WGS sequence"/>
</dbReference>
<dbReference type="EMBL" id="DYXE01000050">
    <property type="protein sequence ID" value="HJH49651.1"/>
    <property type="molecule type" value="Genomic_DNA"/>
</dbReference>
<feature type="transmembrane region" description="Helical" evidence="1">
    <location>
        <begin position="211"/>
        <end position="231"/>
    </location>
</feature>
<dbReference type="Gene3D" id="1.10.1900.10">
    <property type="entry name" value="c-terminal domain of poly(a) binding protein"/>
    <property type="match status" value="1"/>
</dbReference>
<keyword evidence="1" id="KW-0812">Transmembrane</keyword>
<comment type="caution">
    <text evidence="2">The sequence shown here is derived from an EMBL/GenBank/DDBJ whole genome shotgun (WGS) entry which is preliminary data.</text>
</comment>
<name>A0A9D3AJD7_9FIRM</name>
<feature type="transmembrane region" description="Helical" evidence="1">
    <location>
        <begin position="105"/>
        <end position="129"/>
    </location>
</feature>
<dbReference type="RefSeq" id="WP_277271886.1">
    <property type="nucleotide sequence ID" value="NZ_DYXE01000050.1"/>
</dbReference>